<dbReference type="GO" id="GO:0006281">
    <property type="term" value="P:DNA repair"/>
    <property type="evidence" value="ECO:0007669"/>
    <property type="project" value="TreeGrafter"/>
</dbReference>
<dbReference type="AlphaFoldDB" id="A0A9D4RSD9"/>
<dbReference type="GO" id="GO:0000812">
    <property type="term" value="C:Swr1 complex"/>
    <property type="evidence" value="ECO:0007669"/>
    <property type="project" value="TreeGrafter"/>
</dbReference>
<dbReference type="InterPro" id="IPR001005">
    <property type="entry name" value="SANT/Myb"/>
</dbReference>
<dbReference type="PANTHER" id="PTHR46459:SF1">
    <property type="entry name" value="E1A-BINDING PROTEIN P400"/>
    <property type="match status" value="1"/>
</dbReference>
<reference evidence="1" key="1">
    <citation type="journal article" date="2019" name="bioRxiv">
        <title>The Genome of the Zebra Mussel, Dreissena polymorpha: A Resource for Invasive Species Research.</title>
        <authorList>
            <person name="McCartney M.A."/>
            <person name="Auch B."/>
            <person name="Kono T."/>
            <person name="Mallez S."/>
            <person name="Zhang Y."/>
            <person name="Obille A."/>
            <person name="Becker A."/>
            <person name="Abrahante J.E."/>
            <person name="Garbe J."/>
            <person name="Badalamenti J.P."/>
            <person name="Herman A."/>
            <person name="Mangelson H."/>
            <person name="Liachko I."/>
            <person name="Sullivan S."/>
            <person name="Sone E.D."/>
            <person name="Koren S."/>
            <person name="Silverstein K.A.T."/>
            <person name="Beckman K.B."/>
            <person name="Gohl D.M."/>
        </authorList>
    </citation>
    <scope>NUCLEOTIDE SEQUENCE</scope>
    <source>
        <strain evidence="1">Duluth1</strain>
        <tissue evidence="1">Whole animal</tissue>
    </source>
</reference>
<proteinExistence type="predicted"/>
<evidence type="ECO:0008006" key="3">
    <source>
        <dbReference type="Google" id="ProtNLM"/>
    </source>
</evidence>
<evidence type="ECO:0000313" key="1">
    <source>
        <dbReference type="EMBL" id="KAH3876872.1"/>
    </source>
</evidence>
<accession>A0A9D4RSD9</accession>
<dbReference type="GO" id="GO:0035267">
    <property type="term" value="C:NuA4 histone acetyltransferase complex"/>
    <property type="evidence" value="ECO:0007669"/>
    <property type="project" value="TreeGrafter"/>
</dbReference>
<keyword evidence="2" id="KW-1185">Reference proteome</keyword>
<comment type="caution">
    <text evidence="1">The sequence shown here is derived from an EMBL/GenBank/DDBJ whole genome shotgun (WGS) entry which is preliminary data.</text>
</comment>
<dbReference type="EMBL" id="JAIWYP010000001">
    <property type="protein sequence ID" value="KAH3876872.1"/>
    <property type="molecule type" value="Genomic_DNA"/>
</dbReference>
<dbReference type="Proteomes" id="UP000828390">
    <property type="component" value="Unassembled WGS sequence"/>
</dbReference>
<reference evidence="1" key="2">
    <citation type="submission" date="2020-11" db="EMBL/GenBank/DDBJ databases">
        <authorList>
            <person name="McCartney M.A."/>
            <person name="Auch B."/>
            <person name="Kono T."/>
            <person name="Mallez S."/>
            <person name="Becker A."/>
            <person name="Gohl D.M."/>
            <person name="Silverstein K.A.T."/>
            <person name="Koren S."/>
            <person name="Bechman K.B."/>
            <person name="Herman A."/>
            <person name="Abrahante J.E."/>
            <person name="Garbe J."/>
        </authorList>
    </citation>
    <scope>NUCLEOTIDE SEQUENCE</scope>
    <source>
        <strain evidence="1">Duluth1</strain>
        <tissue evidence="1">Whole animal</tissue>
    </source>
</reference>
<sequence length="66" mass="7839">MVVNPAHTPNWDLVADVVNSCSRVYRSAKQCRHRYESVIIPREEGRMMFDMTPRKQRKQKGIYKMV</sequence>
<protein>
    <recommendedName>
        <fullName evidence="3">Myb-like domain-containing protein</fullName>
    </recommendedName>
</protein>
<name>A0A9D4RSD9_DREPO</name>
<gene>
    <name evidence="1" type="ORF">DPMN_000723</name>
</gene>
<dbReference type="GO" id="GO:0003682">
    <property type="term" value="F:chromatin binding"/>
    <property type="evidence" value="ECO:0007669"/>
    <property type="project" value="TreeGrafter"/>
</dbReference>
<dbReference type="PANTHER" id="PTHR46459">
    <property type="entry name" value="E1A-BINDING PROTEIN P400-RELATED"/>
    <property type="match status" value="1"/>
</dbReference>
<evidence type="ECO:0000313" key="2">
    <source>
        <dbReference type="Proteomes" id="UP000828390"/>
    </source>
</evidence>
<dbReference type="CDD" id="cd00167">
    <property type="entry name" value="SANT"/>
    <property type="match status" value="1"/>
</dbReference>
<organism evidence="1 2">
    <name type="scientific">Dreissena polymorpha</name>
    <name type="common">Zebra mussel</name>
    <name type="synonym">Mytilus polymorpha</name>
    <dbReference type="NCBI Taxonomy" id="45954"/>
    <lineage>
        <taxon>Eukaryota</taxon>
        <taxon>Metazoa</taxon>
        <taxon>Spiralia</taxon>
        <taxon>Lophotrochozoa</taxon>
        <taxon>Mollusca</taxon>
        <taxon>Bivalvia</taxon>
        <taxon>Autobranchia</taxon>
        <taxon>Heteroconchia</taxon>
        <taxon>Euheterodonta</taxon>
        <taxon>Imparidentia</taxon>
        <taxon>Neoheterodontei</taxon>
        <taxon>Myida</taxon>
        <taxon>Dreissenoidea</taxon>
        <taxon>Dreissenidae</taxon>
        <taxon>Dreissena</taxon>
    </lineage>
</organism>